<proteinExistence type="predicted"/>
<dbReference type="PANTHER" id="PTHR11571">
    <property type="entry name" value="GLUTATHIONE S-TRANSFERASE"/>
    <property type="match status" value="1"/>
</dbReference>
<sequence>MAVPQLYYFDLRGFGEYIRLLYLDNKIEFEDIRYNTGGEEWPEVKKKMIFGQMPALKHNG</sequence>
<dbReference type="OrthoDB" id="414243at2759"/>
<dbReference type="Pfam" id="PF02798">
    <property type="entry name" value="GST_N"/>
    <property type="match status" value="1"/>
</dbReference>
<dbReference type="EMBL" id="DS268409">
    <property type="protein sequence ID" value="EFO95470.1"/>
    <property type="molecule type" value="Genomic_DNA"/>
</dbReference>
<gene>
    <name evidence="1" type="ORF">CRE_08772</name>
</gene>
<name>E3LHG2_CAERE</name>
<dbReference type="GO" id="GO:0005829">
    <property type="term" value="C:cytosol"/>
    <property type="evidence" value="ECO:0007669"/>
    <property type="project" value="TreeGrafter"/>
</dbReference>
<dbReference type="KEGG" id="crq:GCK72_020027"/>
<dbReference type="GO" id="GO:0006749">
    <property type="term" value="P:glutathione metabolic process"/>
    <property type="evidence" value="ECO:0007669"/>
    <property type="project" value="TreeGrafter"/>
</dbReference>
<dbReference type="InterPro" id="IPR036249">
    <property type="entry name" value="Thioredoxin-like_sf"/>
</dbReference>
<dbReference type="Gene3D" id="1.20.1050.130">
    <property type="match status" value="1"/>
</dbReference>
<dbReference type="HOGENOM" id="CLU_179703_0_0_1"/>
<organism evidence="2">
    <name type="scientific">Caenorhabditis remanei</name>
    <name type="common">Caenorhabditis vulgaris</name>
    <dbReference type="NCBI Taxonomy" id="31234"/>
    <lineage>
        <taxon>Eukaryota</taxon>
        <taxon>Metazoa</taxon>
        <taxon>Ecdysozoa</taxon>
        <taxon>Nematoda</taxon>
        <taxon>Chromadorea</taxon>
        <taxon>Rhabditida</taxon>
        <taxon>Rhabditina</taxon>
        <taxon>Rhabditomorpha</taxon>
        <taxon>Rhabditoidea</taxon>
        <taxon>Rhabditidae</taxon>
        <taxon>Peloderinae</taxon>
        <taxon>Caenorhabditis</taxon>
    </lineage>
</organism>
<dbReference type="RefSeq" id="XP_003116574.2">
    <property type="nucleotide sequence ID" value="XM_003116526.2"/>
</dbReference>
<dbReference type="CTD" id="9820751"/>
<keyword evidence="2" id="KW-1185">Reference proteome</keyword>
<reference evidence="1" key="1">
    <citation type="submission" date="2007-07" db="EMBL/GenBank/DDBJ databases">
        <title>PCAP assembly of the Caenorhabditis remanei genome.</title>
        <authorList>
            <consortium name="The Caenorhabditis remanei Sequencing Consortium"/>
            <person name="Wilson R.K."/>
        </authorList>
    </citation>
    <scope>NUCLEOTIDE SEQUENCE [LARGE SCALE GENOMIC DNA]</scope>
    <source>
        <strain evidence="1">PB4641</strain>
    </source>
</reference>
<dbReference type="InterPro" id="IPR004045">
    <property type="entry name" value="Glutathione_S-Trfase_N"/>
</dbReference>
<dbReference type="SUPFAM" id="SSF52833">
    <property type="entry name" value="Thioredoxin-like"/>
    <property type="match status" value="1"/>
</dbReference>
<protein>
    <submittedName>
        <fullName evidence="1">Uncharacterized protein</fullName>
    </submittedName>
</protein>
<accession>E3LHG2</accession>
<evidence type="ECO:0000313" key="1">
    <source>
        <dbReference type="EMBL" id="EFO95470.1"/>
    </source>
</evidence>
<dbReference type="InterPro" id="IPR050213">
    <property type="entry name" value="GST_superfamily"/>
</dbReference>
<evidence type="ECO:0000313" key="2">
    <source>
        <dbReference type="Proteomes" id="UP000008281"/>
    </source>
</evidence>
<dbReference type="GO" id="GO:0004364">
    <property type="term" value="F:glutathione transferase activity"/>
    <property type="evidence" value="ECO:0007669"/>
    <property type="project" value="TreeGrafter"/>
</dbReference>
<dbReference type="eggNOG" id="KOG1695">
    <property type="taxonomic scope" value="Eukaryota"/>
</dbReference>
<dbReference type="PANTHER" id="PTHR11571:SF120">
    <property type="entry name" value="GST N-TERMINAL DOMAIN-CONTAINING PROTEIN-RELATED"/>
    <property type="match status" value="1"/>
</dbReference>
<dbReference type="AlphaFoldDB" id="E3LHG2"/>
<dbReference type="CDD" id="cd03039">
    <property type="entry name" value="GST_N_Sigma_like"/>
    <property type="match status" value="1"/>
</dbReference>
<dbReference type="PROSITE" id="PS50404">
    <property type="entry name" value="GST_NTER"/>
    <property type="match status" value="1"/>
</dbReference>
<dbReference type="Proteomes" id="UP000008281">
    <property type="component" value="Unassembled WGS sequence"/>
</dbReference>
<dbReference type="GeneID" id="9820751"/>